<accession>A0ABT6JI25</accession>
<evidence type="ECO:0000313" key="2">
    <source>
        <dbReference type="EMBL" id="MDH5830172.1"/>
    </source>
</evidence>
<dbReference type="RefSeq" id="WP_280600708.1">
    <property type="nucleotide sequence ID" value="NZ_JARXRN010000021.1"/>
</dbReference>
<evidence type="ECO:0000313" key="3">
    <source>
        <dbReference type="Proteomes" id="UP001156831"/>
    </source>
</evidence>
<keyword evidence="3" id="KW-1185">Reference proteome</keyword>
<feature type="domain" description="DUF6968" evidence="1">
    <location>
        <begin position="17"/>
        <end position="102"/>
    </location>
</feature>
<name>A0ABT6JI25_9GAMM</name>
<sequence length="124" mass="13679">MDEDLPPIPDHDTPTIAERELVLREGEREQAVRVAFGTPRRDVPVADGGHDWRCPLRIVIGGDEIRRQGLGIDSWQALQVAFAIAREELATLAARPGAELRVLGVVLDPAHPELPHRPGPPWIP</sequence>
<protein>
    <recommendedName>
        <fullName evidence="1">DUF6968 domain-containing protein</fullName>
    </recommendedName>
</protein>
<dbReference type="Proteomes" id="UP001156831">
    <property type="component" value="Unassembled WGS sequence"/>
</dbReference>
<evidence type="ECO:0000259" key="1">
    <source>
        <dbReference type="Pfam" id="PF22302"/>
    </source>
</evidence>
<gene>
    <name evidence="2" type="ORF">QFW80_06520</name>
</gene>
<reference evidence="2 3" key="1">
    <citation type="submission" date="2023-04" db="EMBL/GenBank/DDBJ databases">
        <title>Luteimonas sp. M1R5S18.</title>
        <authorList>
            <person name="Sun J.-Q."/>
        </authorList>
    </citation>
    <scope>NUCLEOTIDE SEQUENCE [LARGE SCALE GENOMIC DNA]</scope>
    <source>
        <strain evidence="2 3">M1R5S18</strain>
    </source>
</reference>
<dbReference type="InterPro" id="IPR054241">
    <property type="entry name" value="DUF6968"/>
</dbReference>
<comment type="caution">
    <text evidence="2">The sequence shown here is derived from an EMBL/GenBank/DDBJ whole genome shotgun (WGS) entry which is preliminary data.</text>
</comment>
<organism evidence="2 3">
    <name type="scientific">Luteimonas rhizosphaericola</name>
    <dbReference type="NCBI Taxonomy" id="3042024"/>
    <lineage>
        <taxon>Bacteria</taxon>
        <taxon>Pseudomonadati</taxon>
        <taxon>Pseudomonadota</taxon>
        <taxon>Gammaproteobacteria</taxon>
        <taxon>Lysobacterales</taxon>
        <taxon>Lysobacteraceae</taxon>
        <taxon>Luteimonas</taxon>
    </lineage>
</organism>
<dbReference type="Pfam" id="PF22302">
    <property type="entry name" value="DUF6968"/>
    <property type="match status" value="1"/>
</dbReference>
<proteinExistence type="predicted"/>
<dbReference type="EMBL" id="JARXRN010000021">
    <property type="protein sequence ID" value="MDH5830172.1"/>
    <property type="molecule type" value="Genomic_DNA"/>
</dbReference>